<protein>
    <submittedName>
        <fullName evidence="1">Uncharacterized protein</fullName>
    </submittedName>
</protein>
<dbReference type="RefSeq" id="XP_022471961.1">
    <property type="nucleotide sequence ID" value="XM_022621535.1"/>
</dbReference>
<comment type="caution">
    <text evidence="1">The sequence shown here is derived from an EMBL/GenBank/DDBJ whole genome shotgun (WGS) entry which is preliminary data.</text>
</comment>
<proteinExistence type="predicted"/>
<keyword evidence="2" id="KW-1185">Reference proteome</keyword>
<evidence type="ECO:0000313" key="2">
    <source>
        <dbReference type="Proteomes" id="UP000176998"/>
    </source>
</evidence>
<dbReference type="GeneID" id="34563045"/>
<sequence length="170" mass="18943">MQLVSSIAGEKFWSVAATEESAIFTNKSDGLDEFLLNGGSCDFGDDMPTCFNKLVQGQVGNGGLNSFLKPSGLTKLAFRSHPRETSDICNDVHKERYPPRGNIVSDTVAILDSDYPSTSPVPENYDRMDEWYAYKTDPANDPAFKRFRKGGRTYIDEFTPSPELQHMSPM</sequence>
<gene>
    <name evidence="1" type="ORF">CORC01_09906</name>
</gene>
<organism evidence="1 2">
    <name type="scientific">Colletotrichum orchidophilum</name>
    <dbReference type="NCBI Taxonomy" id="1209926"/>
    <lineage>
        <taxon>Eukaryota</taxon>
        <taxon>Fungi</taxon>
        <taxon>Dikarya</taxon>
        <taxon>Ascomycota</taxon>
        <taxon>Pezizomycotina</taxon>
        <taxon>Sordariomycetes</taxon>
        <taxon>Hypocreomycetidae</taxon>
        <taxon>Glomerellales</taxon>
        <taxon>Glomerellaceae</taxon>
        <taxon>Colletotrichum</taxon>
    </lineage>
</organism>
<dbReference type="OrthoDB" id="3482285at2759"/>
<reference evidence="1 2" key="1">
    <citation type="submission" date="2016-09" db="EMBL/GenBank/DDBJ databases">
        <authorList>
            <person name="Capua I."/>
            <person name="De Benedictis P."/>
            <person name="Joannis T."/>
            <person name="Lombin L.H."/>
            <person name="Cattoli G."/>
        </authorList>
    </citation>
    <scope>NUCLEOTIDE SEQUENCE [LARGE SCALE GENOMIC DNA]</scope>
    <source>
        <strain evidence="1 2">IMI 309357</strain>
    </source>
</reference>
<name>A0A1G4B055_9PEZI</name>
<dbReference type="EMBL" id="MJBS01000093">
    <property type="protein sequence ID" value="OHE94799.1"/>
    <property type="molecule type" value="Genomic_DNA"/>
</dbReference>
<evidence type="ECO:0000313" key="1">
    <source>
        <dbReference type="EMBL" id="OHE94799.1"/>
    </source>
</evidence>
<dbReference type="Proteomes" id="UP000176998">
    <property type="component" value="Unassembled WGS sequence"/>
</dbReference>
<dbReference type="AlphaFoldDB" id="A0A1G4B055"/>
<accession>A0A1G4B055</accession>